<dbReference type="RefSeq" id="WP_372824455.1">
    <property type="nucleotide sequence ID" value="NZ_JARRIG010000007.1"/>
</dbReference>
<evidence type="ECO:0000313" key="2">
    <source>
        <dbReference type="Proteomes" id="UP001571980"/>
    </source>
</evidence>
<gene>
    <name evidence="1" type="ORF">P8X34_10300</name>
</gene>
<keyword evidence="2" id="KW-1185">Reference proteome</keyword>
<evidence type="ECO:0000313" key="1">
    <source>
        <dbReference type="EMBL" id="MFA4805114.1"/>
    </source>
</evidence>
<sequence>MKLEKLHEHLVELFPTKAENINKFFEDIVKEITLKLLNNFKLSRAKREIDEHIAGRYSGDELWLARCIVTEMFLDIYSRKISRLGLDTFPEDLLLYVMTTPYYESKKGQPKIDEEAFTRAYGMTPVEFSEILSNVSKLFSELKDPKALFDHVRGLGPKEKFVTYAYVAASVAVIKNSTALSQIENLFRISRDELYDMLDDIIQANTIEELRGKLLEYSKDERKYYATLSLSAFVLVDKVRGRDPIDKGVRIIEMVLGRSLTEERQEVAEILTKSRDVSDTSPFTRAVLGAVSVVKFFDNIRTLKDIQQAPL</sequence>
<organism evidence="1 2">
    <name type="scientific">Pyrococcus kukulkanii</name>
    <dbReference type="NCBI Taxonomy" id="1609559"/>
    <lineage>
        <taxon>Archaea</taxon>
        <taxon>Methanobacteriati</taxon>
        <taxon>Methanobacteriota</taxon>
        <taxon>Thermococci</taxon>
        <taxon>Thermococcales</taxon>
        <taxon>Thermococcaceae</taxon>
        <taxon>Pyrococcus</taxon>
    </lineage>
</organism>
<dbReference type="Proteomes" id="UP001571980">
    <property type="component" value="Unassembled WGS sequence"/>
</dbReference>
<protein>
    <submittedName>
        <fullName evidence="1">Uncharacterized protein</fullName>
    </submittedName>
</protein>
<comment type="caution">
    <text evidence="1">The sequence shown here is derived from an EMBL/GenBank/DDBJ whole genome shotgun (WGS) entry which is preliminary data.</text>
</comment>
<dbReference type="EMBL" id="JARRIG010000007">
    <property type="protein sequence ID" value="MFA4805114.1"/>
    <property type="molecule type" value="Genomic_DNA"/>
</dbReference>
<name>A0ABV4T5L0_9EURY</name>
<reference evidence="1 2" key="1">
    <citation type="submission" date="2023-03" db="EMBL/GenBank/DDBJ databases">
        <title>Speciation in Pyrococcus: adaptation to high temperature as a mechanism.</title>
        <authorList>
            <person name="Gu J."/>
        </authorList>
    </citation>
    <scope>NUCLEOTIDE SEQUENCE [LARGE SCALE GENOMIC DNA]</scope>
    <source>
        <strain evidence="1 2">LMOA34</strain>
    </source>
</reference>
<proteinExistence type="predicted"/>
<accession>A0ABV4T5L0</accession>